<evidence type="ECO:0000313" key="2">
    <source>
        <dbReference type="Proteomes" id="UP001056384"/>
    </source>
</evidence>
<evidence type="ECO:0000313" key="1">
    <source>
        <dbReference type="EMBL" id="USW56721.1"/>
    </source>
</evidence>
<dbReference type="AlphaFoldDB" id="A0A9Q9B3U5"/>
<organism evidence="1 2">
    <name type="scientific">Septoria linicola</name>
    <dbReference type="NCBI Taxonomy" id="215465"/>
    <lineage>
        <taxon>Eukaryota</taxon>
        <taxon>Fungi</taxon>
        <taxon>Dikarya</taxon>
        <taxon>Ascomycota</taxon>
        <taxon>Pezizomycotina</taxon>
        <taxon>Dothideomycetes</taxon>
        <taxon>Dothideomycetidae</taxon>
        <taxon>Mycosphaerellales</taxon>
        <taxon>Mycosphaerellaceae</taxon>
        <taxon>Septoria</taxon>
    </lineage>
</organism>
<proteinExistence type="predicted"/>
<dbReference type="InterPro" id="IPR011009">
    <property type="entry name" value="Kinase-like_dom_sf"/>
</dbReference>
<sequence length="280" mass="32683">MSFVRRTTSTPLPSILGHDPSNDNDLKFAWILMEHIPGTVLERAWRSLSMFHKENAVRQLAQYQSELFRKSTRFDIIGSLTQTSQESYSIGSMTSMIFSWGERGDQYINRGPFKNIFEWLSARLNLAIRDQDRILASTDDEDDIEDAQNANKNVLVDQSDNITAPLDWEFVSDVPVWMAVQPPAILHSQIRLEEPRKDGYAPHNPEFGRDDEEYNQGITDLYWIHLLEYECTQLRSLFLFEMERLSPEWLVQYRAGEVKRDFELAVQNYDDGFTMRMVQV</sequence>
<dbReference type="EMBL" id="CP099426">
    <property type="protein sequence ID" value="USW56721.1"/>
    <property type="molecule type" value="Genomic_DNA"/>
</dbReference>
<keyword evidence="2" id="KW-1185">Reference proteome</keyword>
<protein>
    <submittedName>
        <fullName evidence="1">Uncharacterized protein</fullName>
    </submittedName>
</protein>
<dbReference type="InterPro" id="IPR051678">
    <property type="entry name" value="AGP_Transferase"/>
</dbReference>
<dbReference type="PANTHER" id="PTHR21310">
    <property type="entry name" value="AMINOGLYCOSIDE PHOSPHOTRANSFERASE-RELATED-RELATED"/>
    <property type="match status" value="1"/>
</dbReference>
<dbReference type="SUPFAM" id="SSF56112">
    <property type="entry name" value="Protein kinase-like (PK-like)"/>
    <property type="match status" value="1"/>
</dbReference>
<dbReference type="Proteomes" id="UP001056384">
    <property type="component" value="Chromosome 9"/>
</dbReference>
<gene>
    <name evidence="1" type="ORF">Slin15195_G100400</name>
</gene>
<name>A0A9Q9B3U5_9PEZI</name>
<accession>A0A9Q9B3U5</accession>
<dbReference type="PANTHER" id="PTHR21310:SF13">
    <property type="entry name" value="AMINOGLYCOSIDE PHOSPHOTRANSFERASE DOMAIN-CONTAINING PROTEIN"/>
    <property type="match status" value="1"/>
</dbReference>
<reference evidence="1" key="1">
    <citation type="submission" date="2022-06" db="EMBL/GenBank/DDBJ databases">
        <title>Complete genome sequences of two strains of the flax pathogen Septoria linicola.</title>
        <authorList>
            <person name="Lapalu N."/>
            <person name="Simon A."/>
            <person name="Demenou B."/>
            <person name="Paumier D."/>
            <person name="Guillot M.-P."/>
            <person name="Gout L."/>
            <person name="Valade R."/>
        </authorList>
    </citation>
    <scope>NUCLEOTIDE SEQUENCE</scope>
    <source>
        <strain evidence="1">SE15195</strain>
    </source>
</reference>